<evidence type="ECO:0000259" key="12">
    <source>
        <dbReference type="PROSITE" id="PS51007"/>
    </source>
</evidence>
<evidence type="ECO:0000256" key="3">
    <source>
        <dbReference type="ARBA" id="ARBA00011887"/>
    </source>
</evidence>
<comment type="catalytic activity">
    <reaction evidence="10">
        <text>6 Fe(III)-[cytochrome c] + NH4(+) + 2 H2O = 6 Fe(II)-[cytochrome c] + nitrite + 8 H(+)</text>
        <dbReference type="Rhea" id="RHEA:13089"/>
        <dbReference type="Rhea" id="RHEA-COMP:10350"/>
        <dbReference type="Rhea" id="RHEA-COMP:14399"/>
        <dbReference type="ChEBI" id="CHEBI:15377"/>
        <dbReference type="ChEBI" id="CHEBI:15378"/>
        <dbReference type="ChEBI" id="CHEBI:16301"/>
        <dbReference type="ChEBI" id="CHEBI:28938"/>
        <dbReference type="ChEBI" id="CHEBI:29033"/>
        <dbReference type="ChEBI" id="CHEBI:29034"/>
        <dbReference type="EC" id="1.7.2.2"/>
    </reaction>
</comment>
<dbReference type="PANTHER" id="PTHR30633">
    <property type="entry name" value="CYTOCHROME C-552 RESPIRATORY NITRITE REDUCTASE"/>
    <property type="match status" value="1"/>
</dbReference>
<keyword evidence="8" id="KW-0560">Oxidoreductase</keyword>
<keyword evidence="9 11" id="KW-0408">Iron</keyword>
<evidence type="ECO:0000256" key="9">
    <source>
        <dbReference type="ARBA" id="ARBA00023004"/>
    </source>
</evidence>
<dbReference type="InterPro" id="IPR009056">
    <property type="entry name" value="Cyt_c-like_dom"/>
</dbReference>
<dbReference type="InterPro" id="IPR036280">
    <property type="entry name" value="Multihaem_cyt_sf"/>
</dbReference>
<evidence type="ECO:0000256" key="2">
    <source>
        <dbReference type="ARBA" id="ARBA00009288"/>
    </source>
</evidence>
<dbReference type="InterPro" id="IPR003321">
    <property type="entry name" value="Cyt_c552"/>
</dbReference>
<evidence type="ECO:0000256" key="4">
    <source>
        <dbReference type="ARBA" id="ARBA00022617"/>
    </source>
</evidence>
<comment type="similarity">
    <text evidence="2">Belongs to the cytochrome c-552 family.</text>
</comment>
<comment type="subcellular location">
    <subcellularLocation>
        <location evidence="1">Cell envelope</location>
    </subcellularLocation>
</comment>
<evidence type="ECO:0000313" key="13">
    <source>
        <dbReference type="EMBL" id="HGZ42616.1"/>
    </source>
</evidence>
<reference evidence="13" key="1">
    <citation type="journal article" date="2020" name="mSystems">
        <title>Genome- and Community-Level Interaction Insights into Carbon Utilization and Element Cycling Functions of Hydrothermarchaeota in Hydrothermal Sediment.</title>
        <authorList>
            <person name="Zhou Z."/>
            <person name="Liu Y."/>
            <person name="Xu W."/>
            <person name="Pan J."/>
            <person name="Luo Z.H."/>
            <person name="Li M."/>
        </authorList>
    </citation>
    <scope>NUCLEOTIDE SEQUENCE [LARGE SCALE GENOMIC DNA]</scope>
    <source>
        <strain evidence="13">SpSt-381</strain>
    </source>
</reference>
<evidence type="ECO:0000256" key="6">
    <source>
        <dbReference type="ARBA" id="ARBA00022729"/>
    </source>
</evidence>
<evidence type="ECO:0000256" key="1">
    <source>
        <dbReference type="ARBA" id="ARBA00004196"/>
    </source>
</evidence>
<dbReference type="EC" id="1.7.2.2" evidence="3"/>
<dbReference type="GO" id="GO:0046872">
    <property type="term" value="F:metal ion binding"/>
    <property type="evidence" value="ECO:0007669"/>
    <property type="project" value="UniProtKB-KW"/>
</dbReference>
<evidence type="ECO:0000256" key="5">
    <source>
        <dbReference type="ARBA" id="ARBA00022723"/>
    </source>
</evidence>
<dbReference type="PROSITE" id="PS51007">
    <property type="entry name" value="CYTC"/>
    <property type="match status" value="1"/>
</dbReference>
<organism evidence="13">
    <name type="scientific">Eiseniibacteriota bacterium</name>
    <dbReference type="NCBI Taxonomy" id="2212470"/>
    <lineage>
        <taxon>Bacteria</taxon>
        <taxon>Candidatus Eiseniibacteriota</taxon>
    </lineage>
</organism>
<dbReference type="EMBL" id="DSQF01000008">
    <property type="protein sequence ID" value="HGZ42616.1"/>
    <property type="molecule type" value="Genomic_DNA"/>
</dbReference>
<gene>
    <name evidence="13" type="ORF">ENR23_04180</name>
</gene>
<comment type="caution">
    <text evidence="13">The sequence shown here is derived from an EMBL/GenBank/DDBJ whole genome shotgun (WGS) entry which is preliminary data.</text>
</comment>
<dbReference type="Gene3D" id="1.10.1130.10">
    <property type="entry name" value="Flavocytochrome C3, Chain A"/>
    <property type="match status" value="1"/>
</dbReference>
<evidence type="ECO:0000256" key="10">
    <source>
        <dbReference type="ARBA" id="ARBA00049131"/>
    </source>
</evidence>
<keyword evidence="6" id="KW-0732">Signal</keyword>
<feature type="domain" description="Cytochrome c" evidence="12">
    <location>
        <begin position="149"/>
        <end position="264"/>
    </location>
</feature>
<dbReference type="CDD" id="cd00548">
    <property type="entry name" value="NrfA-like"/>
    <property type="match status" value="1"/>
</dbReference>
<dbReference type="PIRSF" id="PIRSF000243">
    <property type="entry name" value="Cyt_c552"/>
    <property type="match status" value="1"/>
</dbReference>
<sequence>MNRGGLVALILATAVATFALTALLMNVSDRKREARQTHFELVTLTEDTVDPAEWGKNFPRQFDGYRRTVDTVRTRFGGSEAFSRLEQDPRLKRIFAGYAFGVEFNEERGHAYTLRDQDMTERVKVVRQPGSCLHCHASVIPAYRKAGGGDVMKGFEIVSAMPWEDARKLVEHPVACIDCHDPRTMQLRVTRPGFLNGIKAYMASEKGIPDYDPNSMATRQEMRSYVCGQCHVEYYFRKPDRVVTYPWANGLKVEEIEAYYDSIGFHDWVHAETGAKVLKAQHPEFELWSQGIHARSGVACADCHMPYMREGAIKISDHHVRSPLLNVERACTNCHPFPAEEMKARAEMIQQRHADLLARAEIALVALYDAVRAARAAGVDSAALDRAGVFALQRKAQFRADFVNAENSQGFHAPQEAARILGEAIDYARQGETEAARLAARRAGGARTAAFPAMLSARR</sequence>
<evidence type="ECO:0000256" key="7">
    <source>
        <dbReference type="ARBA" id="ARBA00022837"/>
    </source>
</evidence>
<dbReference type="AlphaFoldDB" id="A0A832I0S7"/>
<dbReference type="PANTHER" id="PTHR30633:SF0">
    <property type="entry name" value="CYTOCHROME C-552"/>
    <property type="match status" value="1"/>
</dbReference>
<dbReference type="Gene3D" id="1.20.140.10">
    <property type="entry name" value="Butyryl-CoA Dehydrogenase, subunit A, domain 3"/>
    <property type="match status" value="1"/>
</dbReference>
<dbReference type="GO" id="GO:0019645">
    <property type="term" value="P:anaerobic electron transport chain"/>
    <property type="evidence" value="ECO:0007669"/>
    <property type="project" value="TreeGrafter"/>
</dbReference>
<keyword evidence="7" id="KW-0106">Calcium</keyword>
<dbReference type="SUPFAM" id="SSF48695">
    <property type="entry name" value="Multiheme cytochromes"/>
    <property type="match status" value="1"/>
</dbReference>
<protein>
    <recommendedName>
        <fullName evidence="3">nitrite reductase (cytochrome; ammonia-forming)</fullName>
        <ecNumber evidence="3">1.7.2.2</ecNumber>
    </recommendedName>
</protein>
<dbReference type="GO" id="GO:0020037">
    <property type="term" value="F:heme binding"/>
    <property type="evidence" value="ECO:0007669"/>
    <property type="project" value="InterPro"/>
</dbReference>
<dbReference type="Pfam" id="PF02335">
    <property type="entry name" value="Cytochrom_C552"/>
    <property type="match status" value="1"/>
</dbReference>
<dbReference type="GO" id="GO:0042279">
    <property type="term" value="F:nitrite reductase (cytochrome, ammonia-forming) activity"/>
    <property type="evidence" value="ECO:0007669"/>
    <property type="project" value="UniProtKB-EC"/>
</dbReference>
<accession>A0A832I0S7</accession>
<name>A0A832I0S7_UNCEI</name>
<keyword evidence="4 11" id="KW-0349">Heme</keyword>
<dbReference type="GO" id="GO:0009055">
    <property type="term" value="F:electron transfer activity"/>
    <property type="evidence" value="ECO:0007669"/>
    <property type="project" value="InterPro"/>
</dbReference>
<dbReference type="GO" id="GO:0030288">
    <property type="term" value="C:outer membrane-bounded periplasmic space"/>
    <property type="evidence" value="ECO:0007669"/>
    <property type="project" value="TreeGrafter"/>
</dbReference>
<keyword evidence="5 11" id="KW-0479">Metal-binding</keyword>
<proteinExistence type="inferred from homology"/>
<evidence type="ECO:0000256" key="11">
    <source>
        <dbReference type="PROSITE-ProRule" id="PRU00433"/>
    </source>
</evidence>
<evidence type="ECO:0000256" key="8">
    <source>
        <dbReference type="ARBA" id="ARBA00023002"/>
    </source>
</evidence>